<dbReference type="PROSITE" id="PS00330">
    <property type="entry name" value="HEMOLYSIN_CALCIUM"/>
    <property type="match status" value="4"/>
</dbReference>
<feature type="region of interest" description="Disordered" evidence="3">
    <location>
        <begin position="289"/>
        <end position="343"/>
    </location>
</feature>
<keyword evidence="5" id="KW-1185">Reference proteome</keyword>
<evidence type="ECO:0000256" key="1">
    <source>
        <dbReference type="ARBA" id="ARBA00004613"/>
    </source>
</evidence>
<dbReference type="Proteomes" id="UP000647836">
    <property type="component" value="Unassembled WGS sequence"/>
</dbReference>
<dbReference type="SUPFAM" id="SSF51120">
    <property type="entry name" value="beta-Roll"/>
    <property type="match status" value="6"/>
</dbReference>
<organism evidence="4 5">
    <name type="scientific">Nostoc cf. edaphicum LEGE 07299</name>
    <dbReference type="NCBI Taxonomy" id="2777974"/>
    <lineage>
        <taxon>Bacteria</taxon>
        <taxon>Bacillati</taxon>
        <taxon>Cyanobacteriota</taxon>
        <taxon>Cyanophyceae</taxon>
        <taxon>Nostocales</taxon>
        <taxon>Nostocaceae</taxon>
        <taxon>Nostoc</taxon>
    </lineage>
</organism>
<comment type="caution">
    <text evidence="4">The sequence shown here is derived from an EMBL/GenBank/DDBJ whole genome shotgun (WGS) entry which is preliminary data.</text>
</comment>
<dbReference type="Pfam" id="PF00353">
    <property type="entry name" value="HemolysinCabind"/>
    <property type="match status" value="22"/>
</dbReference>
<dbReference type="Gene3D" id="2.150.10.10">
    <property type="entry name" value="Serralysin-like metalloprotease, C-terminal"/>
    <property type="match status" value="5"/>
</dbReference>
<dbReference type="InterPro" id="IPR001343">
    <property type="entry name" value="Hemolysn_Ca-bd"/>
</dbReference>
<feature type="compositionally biased region" description="Polar residues" evidence="3">
    <location>
        <begin position="158"/>
        <end position="172"/>
    </location>
</feature>
<dbReference type="PRINTS" id="PR00313">
    <property type="entry name" value="CABNDNGRPT"/>
</dbReference>
<comment type="subcellular location">
    <subcellularLocation>
        <location evidence="1">Secreted</location>
    </subcellularLocation>
</comment>
<evidence type="ECO:0000256" key="3">
    <source>
        <dbReference type="SAM" id="MobiDB-lite"/>
    </source>
</evidence>
<evidence type="ECO:0000256" key="2">
    <source>
        <dbReference type="ARBA" id="ARBA00022525"/>
    </source>
</evidence>
<name>A0ABR9TSS2_9NOSO</name>
<dbReference type="InterPro" id="IPR018511">
    <property type="entry name" value="Hemolysin-typ_Ca-bd_CS"/>
</dbReference>
<evidence type="ECO:0000313" key="5">
    <source>
        <dbReference type="Proteomes" id="UP000647836"/>
    </source>
</evidence>
<feature type="compositionally biased region" description="Polar residues" evidence="3">
    <location>
        <begin position="302"/>
        <end position="316"/>
    </location>
</feature>
<dbReference type="Gene3D" id="2.160.20.160">
    <property type="match status" value="1"/>
</dbReference>
<sequence length="935" mass="95469">MVNIIGTNGKDTLLGSQDADTINAKVGDDIVDGKNGNDLLSGDAGNDTLIGGTGNDTLFGGTDNDSLRGGTDNDSLRGGTGNNLLRGDEGNDTLDASYSSGNNILSGDTGDDYLDISYSAGNNTVSGKDGNDSFYADEVRGRNTLNGGAGNDDFHLSASKTSPSSLTTQSVNGETGQDYLSVYYTRATKGITSSFDAATNTGSIRAGTNRINYNNIEQLEIRGTTYADFIVGSNGNDLLFGGSSGNDSNYGNDTIFGGEGNDYLSVDYSTSDNILNGGVGNDQFSATSSTGDNILNGEDGNDNLSASKTDGTNTLNGGAGDDQLDANYSTGDNILNGGDGNDSLSASRDYDYSASFTSGDNTLDGGAGDDQLSVNYSTGDNILNGGDGNDSLSASGYYDDKKAQGRFGNNIFNGGNGNDSFSFVLYTSPPSLATQTVDGGTGDDLLSVSYIYPSGGITTTFNAAANTGSIRAGTDLINYKNIDALHISGTVYNDLIVGGNGNDTISLYGSSSGNDTIDGGKGDDLLEANYYSNSSGGDGITTTFNAVTNTGSITSGTNRISYKNIERLNISGTNYDDLIVGGNGNDTLTGGDGKDTIDGGKGDDLLSFYNYSIGQGITSTFNAATNAGSITAGPNQVSYKNIEQLNISGTNYDDLIVGSNGNDTLAGGRGNNTILGGAGKDYLSADYSNGNNLLSGGDDNDSLNVSGSYDDYRGNFYLDAISGKNTLNGGAGDDNLVTNYSSGNNLLNGGDGNDTLTAAGSASLYSSYGAYTVSGNNTLNGGANDDRLIVDYSSGNNLLDGGDGNDTLTASGASGKNTFKGGQGNDNLYGGSGTDTFVFNSFSEGIDSIYNFNATNELIQVSAAGFGGGLSSGLLSASSFTLGTSATTSNQRFIYNNTTGALYFDQDGSVGGFAQVQFAQLSGGVSLSQNNLLVV</sequence>
<keyword evidence="2" id="KW-0964">Secreted</keyword>
<reference evidence="4 5" key="1">
    <citation type="submission" date="2020-10" db="EMBL/GenBank/DDBJ databases">
        <authorList>
            <person name="Castelo-Branco R."/>
            <person name="Eusebio N."/>
            <person name="Adriana R."/>
            <person name="Vieira A."/>
            <person name="Brugerolle De Fraissinette N."/>
            <person name="Rezende De Castro R."/>
            <person name="Schneider M.P."/>
            <person name="Vasconcelos V."/>
            <person name="Leao P.N."/>
        </authorList>
    </citation>
    <scope>NUCLEOTIDE SEQUENCE [LARGE SCALE GENOMIC DNA]</scope>
    <source>
        <strain evidence="4 5">LEGE 07299</strain>
    </source>
</reference>
<feature type="region of interest" description="Disordered" evidence="3">
    <location>
        <begin position="145"/>
        <end position="172"/>
    </location>
</feature>
<dbReference type="InterPro" id="IPR050557">
    <property type="entry name" value="RTX_toxin/Mannuronan_C5-epim"/>
</dbReference>
<dbReference type="PANTHER" id="PTHR38340">
    <property type="entry name" value="S-LAYER PROTEIN"/>
    <property type="match status" value="1"/>
</dbReference>
<dbReference type="PANTHER" id="PTHR38340:SF1">
    <property type="entry name" value="S-LAYER PROTEIN"/>
    <property type="match status" value="1"/>
</dbReference>
<dbReference type="RefSeq" id="WP_194040254.1">
    <property type="nucleotide sequence ID" value="NZ_JADEXF010000004.1"/>
</dbReference>
<dbReference type="EMBL" id="JADEXF010000004">
    <property type="protein sequence ID" value="MBE9103446.1"/>
    <property type="molecule type" value="Genomic_DNA"/>
</dbReference>
<feature type="region of interest" description="Disordered" evidence="3">
    <location>
        <begin position="60"/>
        <end position="93"/>
    </location>
</feature>
<gene>
    <name evidence="4" type="ORF">IQ229_00270</name>
</gene>
<accession>A0ABR9TSS2</accession>
<protein>
    <submittedName>
        <fullName evidence="4">Calcium-binding protein</fullName>
    </submittedName>
</protein>
<evidence type="ECO:0000313" key="4">
    <source>
        <dbReference type="EMBL" id="MBE9103446.1"/>
    </source>
</evidence>
<dbReference type="InterPro" id="IPR011049">
    <property type="entry name" value="Serralysin-like_metalloprot_C"/>
</dbReference>
<proteinExistence type="predicted"/>